<name>A0A5Q4ZYC3_9GAMM</name>
<geneLocation type="plasmid" evidence="2">
    <name>pAWOD_1</name>
</geneLocation>
<keyword evidence="2" id="KW-0614">Plasmid</keyword>
<dbReference type="GO" id="GO:0006260">
    <property type="term" value="P:DNA replication"/>
    <property type="evidence" value="ECO:0007669"/>
    <property type="project" value="InterPro"/>
</dbReference>
<dbReference type="InterPro" id="IPR006516">
    <property type="entry name" value="G2P"/>
</dbReference>
<dbReference type="NCBIfam" id="TIGR01629">
    <property type="entry name" value="rep_II_X"/>
    <property type="match status" value="1"/>
</dbReference>
<sequence>MNIYDDELIQNKLRFEYQKITPKGNVSYSKADRAFSFYRRLVNEGFNEVRRSYSVRQNFIIILTF</sequence>
<gene>
    <name evidence="2" type="ORF">AW0309160_04360</name>
</gene>
<proteinExistence type="predicted"/>
<dbReference type="Pfam" id="PF05155">
    <property type="entry name" value="G2P_X_C"/>
    <property type="match status" value="1"/>
</dbReference>
<dbReference type="InterPro" id="IPR022688">
    <property type="entry name" value="G2P_C"/>
</dbReference>
<dbReference type="EMBL" id="LR721752">
    <property type="protein sequence ID" value="VVV06866.1"/>
    <property type="molecule type" value="Genomic_DNA"/>
</dbReference>
<evidence type="ECO:0000313" key="2">
    <source>
        <dbReference type="EMBL" id="VVV06866.1"/>
    </source>
</evidence>
<reference evidence="2" key="1">
    <citation type="submission" date="2019-09" db="EMBL/GenBank/DDBJ databases">
        <authorList>
            <person name="Hjerde E."/>
        </authorList>
    </citation>
    <scope>NUCLEOTIDE SEQUENCE [LARGE SCALE GENOMIC DNA]</scope>
    <source>
        <strain evidence="2">06/09/160</strain>
        <plasmid evidence="2">pAWOD_1</plasmid>
    </source>
</reference>
<dbReference type="AlphaFoldDB" id="A0A5Q4ZYC3"/>
<accession>A0A5Q4ZYC3</accession>
<evidence type="ECO:0000259" key="1">
    <source>
        <dbReference type="Pfam" id="PF05155"/>
    </source>
</evidence>
<feature type="domain" description="Replication-associated protein G2P C-terminal" evidence="1">
    <location>
        <begin position="20"/>
        <end position="50"/>
    </location>
</feature>
<protein>
    <recommendedName>
        <fullName evidence="1">Replication-associated protein G2P C-terminal domain-containing protein</fullName>
    </recommendedName>
</protein>
<organism evidence="2">
    <name type="scientific">Aliivibrio wodanis</name>
    <dbReference type="NCBI Taxonomy" id="80852"/>
    <lineage>
        <taxon>Bacteria</taxon>
        <taxon>Pseudomonadati</taxon>
        <taxon>Pseudomonadota</taxon>
        <taxon>Gammaproteobacteria</taxon>
        <taxon>Vibrionales</taxon>
        <taxon>Vibrionaceae</taxon>
        <taxon>Aliivibrio</taxon>
    </lineage>
</organism>